<dbReference type="InterPro" id="IPR003593">
    <property type="entry name" value="AAA+_ATPase"/>
</dbReference>
<dbReference type="RefSeq" id="WP_143921309.1">
    <property type="nucleotide sequence ID" value="NZ_VLTK01000002.1"/>
</dbReference>
<dbReference type="GO" id="GO:0016887">
    <property type="term" value="F:ATP hydrolysis activity"/>
    <property type="evidence" value="ECO:0007669"/>
    <property type="project" value="InterPro"/>
</dbReference>
<comment type="caution">
    <text evidence="7">The sequence shown here is derived from an EMBL/GenBank/DDBJ whole genome shotgun (WGS) entry which is preliminary data.</text>
</comment>
<dbReference type="InterPro" id="IPR003439">
    <property type="entry name" value="ABC_transporter-like_ATP-bd"/>
</dbReference>
<dbReference type="PANTHER" id="PTHR43553">
    <property type="entry name" value="HEAVY METAL TRANSPORTER"/>
    <property type="match status" value="1"/>
</dbReference>
<comment type="similarity">
    <text evidence="1">Belongs to the ABC transporter superfamily.</text>
</comment>
<dbReference type="SMART" id="SM00382">
    <property type="entry name" value="AAA"/>
    <property type="match status" value="2"/>
</dbReference>
<name>A0A556CMV3_BREAU</name>
<evidence type="ECO:0000259" key="6">
    <source>
        <dbReference type="PROSITE" id="PS50893"/>
    </source>
</evidence>
<keyword evidence="8" id="KW-1185">Reference proteome</keyword>
<dbReference type="GO" id="GO:0042626">
    <property type="term" value="F:ATPase-coupled transmembrane transporter activity"/>
    <property type="evidence" value="ECO:0007669"/>
    <property type="project" value="TreeGrafter"/>
</dbReference>
<dbReference type="InterPro" id="IPR017871">
    <property type="entry name" value="ABC_transporter-like_CS"/>
</dbReference>
<evidence type="ECO:0000256" key="3">
    <source>
        <dbReference type="ARBA" id="ARBA00022741"/>
    </source>
</evidence>
<keyword evidence="3" id="KW-0547">Nucleotide-binding</keyword>
<feature type="compositionally biased region" description="Basic and acidic residues" evidence="5">
    <location>
        <begin position="219"/>
        <end position="248"/>
    </location>
</feature>
<feature type="domain" description="ABC transporter" evidence="6">
    <location>
        <begin position="260"/>
        <end position="494"/>
    </location>
</feature>
<keyword evidence="4 7" id="KW-0067">ATP-binding</keyword>
<dbReference type="GO" id="GO:0005524">
    <property type="term" value="F:ATP binding"/>
    <property type="evidence" value="ECO:0007669"/>
    <property type="project" value="UniProtKB-KW"/>
</dbReference>
<accession>A0A556CMV3</accession>
<dbReference type="AlphaFoldDB" id="A0A556CMV3"/>
<organism evidence="7 8">
    <name type="scientific">Brevibacterium aurantiacum</name>
    <dbReference type="NCBI Taxonomy" id="273384"/>
    <lineage>
        <taxon>Bacteria</taxon>
        <taxon>Bacillati</taxon>
        <taxon>Actinomycetota</taxon>
        <taxon>Actinomycetes</taxon>
        <taxon>Micrococcales</taxon>
        <taxon>Brevibacteriaceae</taxon>
        <taxon>Brevibacterium</taxon>
    </lineage>
</organism>
<dbReference type="InterPro" id="IPR027417">
    <property type="entry name" value="P-loop_NTPase"/>
</dbReference>
<evidence type="ECO:0000256" key="5">
    <source>
        <dbReference type="SAM" id="MobiDB-lite"/>
    </source>
</evidence>
<dbReference type="GO" id="GO:0043190">
    <property type="term" value="C:ATP-binding cassette (ABC) transporter complex"/>
    <property type="evidence" value="ECO:0007669"/>
    <property type="project" value="TreeGrafter"/>
</dbReference>
<proteinExistence type="inferred from homology"/>
<dbReference type="OrthoDB" id="501320at2"/>
<gene>
    <name evidence="7" type="ORF">FO013_04250</name>
</gene>
<evidence type="ECO:0000313" key="8">
    <source>
        <dbReference type="Proteomes" id="UP000316406"/>
    </source>
</evidence>
<dbReference type="SUPFAM" id="SSF52540">
    <property type="entry name" value="P-loop containing nucleoside triphosphate hydrolases"/>
    <property type="match status" value="2"/>
</dbReference>
<dbReference type="Pfam" id="PF00005">
    <property type="entry name" value="ABC_tran"/>
    <property type="match status" value="2"/>
</dbReference>
<dbReference type="PROSITE" id="PS00211">
    <property type="entry name" value="ABC_TRANSPORTER_1"/>
    <property type="match status" value="1"/>
</dbReference>
<feature type="domain" description="ABC transporter" evidence="6">
    <location>
        <begin position="3"/>
        <end position="229"/>
    </location>
</feature>
<dbReference type="PROSITE" id="PS50893">
    <property type="entry name" value="ABC_TRANSPORTER_2"/>
    <property type="match status" value="2"/>
</dbReference>
<dbReference type="InterPro" id="IPR015856">
    <property type="entry name" value="ABC_transpr_CbiO/EcfA_su"/>
</dbReference>
<dbReference type="CDD" id="cd03225">
    <property type="entry name" value="ABC_cobalt_CbiO_domain1"/>
    <property type="match status" value="2"/>
</dbReference>
<dbReference type="EMBL" id="VLTK01000002">
    <property type="protein sequence ID" value="TSI18757.1"/>
    <property type="molecule type" value="Genomic_DNA"/>
</dbReference>
<evidence type="ECO:0000256" key="1">
    <source>
        <dbReference type="ARBA" id="ARBA00005417"/>
    </source>
</evidence>
<dbReference type="InterPro" id="IPR050095">
    <property type="entry name" value="ECF_ABC_transporter_ATP-bd"/>
</dbReference>
<protein>
    <submittedName>
        <fullName evidence="7">ATP-binding cassette domain-containing protein</fullName>
    </submittedName>
</protein>
<reference evidence="7 8" key="1">
    <citation type="submission" date="2019-07" db="EMBL/GenBank/DDBJ databases">
        <title>Draft genome sequence of Brevibacterium aurantiacum XU54 isolated from Xinjiang China.</title>
        <authorList>
            <person name="Xu X."/>
        </authorList>
    </citation>
    <scope>NUCLEOTIDE SEQUENCE [LARGE SCALE GENOMIC DNA]</scope>
    <source>
        <strain evidence="7 8">XU54</strain>
    </source>
</reference>
<keyword evidence="2" id="KW-0813">Transport</keyword>
<sequence>MLLELTGAGFTYRSNAAATLTDIDLRLAPGQMHTILGEVGSGTSTLGRLITGLLSERGTSVGHIRVAGTAVMLGDDPEAQLSGMTSLVGDEVQLSGRLNGDEVSAVERRARKALDSLGIGDLWRRRLDTLSGGQRQLVALAGLLTGNPSSLVLDQPSLSLDPETRRRLGAVLRAFCVAGGAVLITAHQFDEVAEACDQVSILDSGRLITTDIRPSASELERRGIWDTRPREQGEPHQKYEPREADRPEAAGPSAPASVALSVSGLSVARGGVTVLTDIDLDLASGEMVSIMGSNGAGKSTLLRSLAGLLGAGVRTSGMINVDGNGTPVSLGDAPAHERAQHLGWVGQDPGSQLSAATVREELMRAVPLPSHRRRDRAAIRTRRQKSVASAMAMTGLDSFSETHPYDLSIDLRKDLVMASALILSPRILLLDEPTLGRDRKAVDRLNVFIRDFRRRGGSILATTHDRHWAAVTADRILLLGEGRVSHDDQCGGSAG</sequence>
<dbReference type="Proteomes" id="UP000316406">
    <property type="component" value="Unassembled WGS sequence"/>
</dbReference>
<evidence type="ECO:0000313" key="7">
    <source>
        <dbReference type="EMBL" id="TSI18757.1"/>
    </source>
</evidence>
<feature type="region of interest" description="Disordered" evidence="5">
    <location>
        <begin position="219"/>
        <end position="255"/>
    </location>
</feature>
<evidence type="ECO:0000256" key="4">
    <source>
        <dbReference type="ARBA" id="ARBA00022840"/>
    </source>
</evidence>
<dbReference type="PANTHER" id="PTHR43553:SF24">
    <property type="entry name" value="ENERGY-COUPLING FACTOR TRANSPORTER ATP-BINDING PROTEIN ECFA1"/>
    <property type="match status" value="1"/>
</dbReference>
<dbReference type="Gene3D" id="3.40.50.300">
    <property type="entry name" value="P-loop containing nucleotide triphosphate hydrolases"/>
    <property type="match status" value="2"/>
</dbReference>
<evidence type="ECO:0000256" key="2">
    <source>
        <dbReference type="ARBA" id="ARBA00022448"/>
    </source>
</evidence>